<gene>
    <name evidence="16" type="primary">coaX</name>
    <name evidence="18" type="ORF">EV684_112172</name>
</gene>
<evidence type="ECO:0000256" key="10">
    <source>
        <dbReference type="ARBA" id="ARBA00022777"/>
    </source>
</evidence>
<dbReference type="GO" id="GO:0004594">
    <property type="term" value="F:pantothenate kinase activity"/>
    <property type="evidence" value="ECO:0007669"/>
    <property type="project" value="UniProtKB-UniRule"/>
</dbReference>
<dbReference type="InterPro" id="IPR043129">
    <property type="entry name" value="ATPase_NBD"/>
</dbReference>
<evidence type="ECO:0000256" key="11">
    <source>
        <dbReference type="ARBA" id="ARBA00022840"/>
    </source>
</evidence>
<feature type="compositionally biased region" description="Polar residues" evidence="17">
    <location>
        <begin position="8"/>
        <end position="21"/>
    </location>
</feature>
<evidence type="ECO:0000256" key="8">
    <source>
        <dbReference type="ARBA" id="ARBA00022679"/>
    </source>
</evidence>
<comment type="subcellular location">
    <subcellularLocation>
        <location evidence="3 16">Cytoplasm</location>
    </subcellularLocation>
</comment>
<keyword evidence="11 16" id="KW-0067">ATP-binding</keyword>
<evidence type="ECO:0000256" key="13">
    <source>
        <dbReference type="ARBA" id="ARBA00022993"/>
    </source>
</evidence>
<dbReference type="NCBIfam" id="TIGR00671">
    <property type="entry name" value="baf"/>
    <property type="match status" value="1"/>
</dbReference>
<protein>
    <recommendedName>
        <fullName evidence="15 16">Type III pantothenate kinase</fullName>
        <ecNumber evidence="6 16">2.7.1.33</ecNumber>
    </recommendedName>
    <alternativeName>
        <fullName evidence="16">PanK-III</fullName>
    </alternativeName>
    <alternativeName>
        <fullName evidence="16">Pantothenic acid kinase</fullName>
    </alternativeName>
</protein>
<evidence type="ECO:0000256" key="2">
    <source>
        <dbReference type="ARBA" id="ARBA00001958"/>
    </source>
</evidence>
<feature type="active site" description="Proton acceptor" evidence="16">
    <location>
        <position position="147"/>
    </location>
</feature>
<evidence type="ECO:0000256" key="6">
    <source>
        <dbReference type="ARBA" id="ARBA00012102"/>
    </source>
</evidence>
<evidence type="ECO:0000256" key="1">
    <source>
        <dbReference type="ARBA" id="ARBA00001206"/>
    </source>
</evidence>
<dbReference type="Proteomes" id="UP000295106">
    <property type="component" value="Unassembled WGS sequence"/>
</dbReference>
<dbReference type="EC" id="2.7.1.33" evidence="6 16"/>
<dbReference type="Gene3D" id="3.30.420.40">
    <property type="match status" value="2"/>
</dbReference>
<dbReference type="HAMAP" id="MF_01274">
    <property type="entry name" value="Pantothen_kinase_3"/>
    <property type="match status" value="1"/>
</dbReference>
<comment type="catalytic activity">
    <reaction evidence="1 16">
        <text>(R)-pantothenate + ATP = (R)-4'-phosphopantothenate + ADP + H(+)</text>
        <dbReference type="Rhea" id="RHEA:16373"/>
        <dbReference type="ChEBI" id="CHEBI:10986"/>
        <dbReference type="ChEBI" id="CHEBI:15378"/>
        <dbReference type="ChEBI" id="CHEBI:29032"/>
        <dbReference type="ChEBI" id="CHEBI:30616"/>
        <dbReference type="ChEBI" id="CHEBI:456216"/>
        <dbReference type="EC" id="2.7.1.33"/>
    </reaction>
</comment>
<evidence type="ECO:0000256" key="5">
    <source>
        <dbReference type="ARBA" id="ARBA00011738"/>
    </source>
</evidence>
<evidence type="ECO:0000256" key="12">
    <source>
        <dbReference type="ARBA" id="ARBA00022958"/>
    </source>
</evidence>
<sequence length="294" mass="30983">MPIRRRGGTTNPSGLSRSTDSGALPSRHCYARALVPSGPSFTMTFLAIDIGNTRLKWGLYDAPRPGATLLAHGAAFLETIDTLADTDWKALPAPAAMLGCVVAGDVVRRRAEEQLEIWDLEPRWVVPTAQDCGVVNGYEHPSRLGADRWAALVGARQRALAGGLRRPALVVMVGTAVTVDALDADGRFLGGLILPGFGLMLRALEMGTAGLKVPTGEVVDFPKNTSDALMSGGAAALAGAIERQHRRLVQVTGASALLLMTGGAAVKLAPLVHPPFEIVDSLIFEGLLALQARR</sequence>
<evidence type="ECO:0000256" key="16">
    <source>
        <dbReference type="HAMAP-Rule" id="MF_01274"/>
    </source>
</evidence>
<evidence type="ECO:0000256" key="14">
    <source>
        <dbReference type="ARBA" id="ARBA00038036"/>
    </source>
</evidence>
<evidence type="ECO:0000313" key="19">
    <source>
        <dbReference type="Proteomes" id="UP000295106"/>
    </source>
</evidence>
<comment type="subunit">
    <text evidence="5 16">Homodimer.</text>
</comment>
<dbReference type="GO" id="GO:0005524">
    <property type="term" value="F:ATP binding"/>
    <property type="evidence" value="ECO:0007669"/>
    <property type="project" value="UniProtKB-UniRule"/>
</dbReference>
<dbReference type="SUPFAM" id="SSF53067">
    <property type="entry name" value="Actin-like ATPase domain"/>
    <property type="match status" value="2"/>
</dbReference>
<accession>A0A4R2M8Y4</accession>
<dbReference type="PANTHER" id="PTHR34265">
    <property type="entry name" value="TYPE III PANTOTHENATE KINASE"/>
    <property type="match status" value="1"/>
</dbReference>
<feature type="binding site" evidence="16">
    <location>
        <begin position="49"/>
        <end position="56"/>
    </location>
    <ligand>
        <name>ATP</name>
        <dbReference type="ChEBI" id="CHEBI:30616"/>
    </ligand>
</feature>
<dbReference type="InterPro" id="IPR004619">
    <property type="entry name" value="Type_III_PanK"/>
</dbReference>
<keyword evidence="10 16" id="KW-0418">Kinase</keyword>
<evidence type="ECO:0000256" key="7">
    <source>
        <dbReference type="ARBA" id="ARBA00022490"/>
    </source>
</evidence>
<feature type="binding site" evidence="16">
    <location>
        <position position="225"/>
    </location>
    <ligand>
        <name>substrate</name>
    </ligand>
</feature>
<evidence type="ECO:0000256" key="3">
    <source>
        <dbReference type="ARBA" id="ARBA00004496"/>
    </source>
</evidence>
<dbReference type="CDD" id="cd24015">
    <property type="entry name" value="ASKHA_NBD_PanK-III"/>
    <property type="match status" value="1"/>
</dbReference>
<feature type="binding site" evidence="16">
    <location>
        <position position="138"/>
    </location>
    <ligand>
        <name>substrate</name>
    </ligand>
</feature>
<name>A0A4R2M8Y4_RUBGE</name>
<comment type="cofactor">
    <cofactor evidence="16">
        <name>NH4(+)</name>
        <dbReference type="ChEBI" id="CHEBI:28938"/>
    </cofactor>
    <cofactor evidence="16">
        <name>K(+)</name>
        <dbReference type="ChEBI" id="CHEBI:29103"/>
    </cofactor>
    <text evidence="16">A monovalent cation. Ammonium or potassium.</text>
</comment>
<proteinExistence type="inferred from homology"/>
<feature type="binding site" evidence="16">
    <location>
        <position position="175"/>
    </location>
    <ligand>
        <name>ATP</name>
        <dbReference type="ChEBI" id="CHEBI:30616"/>
    </ligand>
</feature>
<evidence type="ECO:0000256" key="9">
    <source>
        <dbReference type="ARBA" id="ARBA00022741"/>
    </source>
</evidence>
<keyword evidence="12 16" id="KW-0630">Potassium</keyword>
<organism evidence="18 19">
    <name type="scientific">Rubrivivax gelatinosus</name>
    <name type="common">Rhodocyclus gelatinosus</name>
    <name type="synonym">Rhodopseudomonas gelatinosa</name>
    <dbReference type="NCBI Taxonomy" id="28068"/>
    <lineage>
        <taxon>Bacteria</taxon>
        <taxon>Pseudomonadati</taxon>
        <taxon>Pseudomonadota</taxon>
        <taxon>Betaproteobacteria</taxon>
        <taxon>Burkholderiales</taxon>
        <taxon>Sphaerotilaceae</taxon>
        <taxon>Rubrivivax</taxon>
    </lineage>
</organism>
<comment type="function">
    <text evidence="16">Catalyzes the phosphorylation of pantothenate (Pan), the first step in CoA biosynthesis.</text>
</comment>
<dbReference type="GO" id="GO:0005737">
    <property type="term" value="C:cytoplasm"/>
    <property type="evidence" value="ECO:0007669"/>
    <property type="project" value="UniProtKB-SubCell"/>
</dbReference>
<comment type="caution">
    <text evidence="16">Lacks conserved residue(s) required for the propagation of feature annotation.</text>
</comment>
<feature type="binding site" evidence="16">
    <location>
        <begin position="145"/>
        <end position="148"/>
    </location>
    <ligand>
        <name>substrate</name>
    </ligand>
</feature>
<evidence type="ECO:0000256" key="15">
    <source>
        <dbReference type="ARBA" id="ARBA00040883"/>
    </source>
</evidence>
<dbReference type="GO" id="GO:0015937">
    <property type="term" value="P:coenzyme A biosynthetic process"/>
    <property type="evidence" value="ECO:0007669"/>
    <property type="project" value="UniProtKB-UniRule"/>
</dbReference>
<feature type="region of interest" description="Disordered" evidence="17">
    <location>
        <begin position="1"/>
        <end position="22"/>
    </location>
</feature>
<evidence type="ECO:0000256" key="17">
    <source>
        <dbReference type="SAM" id="MobiDB-lite"/>
    </source>
</evidence>
<evidence type="ECO:0000256" key="4">
    <source>
        <dbReference type="ARBA" id="ARBA00005225"/>
    </source>
</evidence>
<dbReference type="AlphaFoldDB" id="A0A4R2M8Y4"/>
<evidence type="ECO:0000313" key="18">
    <source>
        <dbReference type="EMBL" id="TCP00734.1"/>
    </source>
</evidence>
<dbReference type="UniPathway" id="UPA00241">
    <property type="reaction ID" value="UER00352"/>
</dbReference>
<keyword evidence="8 16" id="KW-0808">Transferase</keyword>
<keyword evidence="13 16" id="KW-0173">Coenzyme A biosynthesis</keyword>
<reference evidence="18 19" key="1">
    <citation type="submission" date="2019-03" db="EMBL/GenBank/DDBJ databases">
        <title>Genomic Encyclopedia of Type Strains, Phase IV (KMG-IV): sequencing the most valuable type-strain genomes for metagenomic binning, comparative biology and taxonomic classification.</title>
        <authorList>
            <person name="Goeker M."/>
        </authorList>
    </citation>
    <scope>NUCLEOTIDE SEQUENCE [LARGE SCALE GENOMIC DNA]</scope>
    <source>
        <strain evidence="18 19">DSM 1709</strain>
    </source>
</reference>
<keyword evidence="7 16" id="KW-0963">Cytoplasm</keyword>
<comment type="similarity">
    <text evidence="14 16">Belongs to the type III pantothenate kinase family.</text>
</comment>
<comment type="caution">
    <text evidence="18">The sequence shown here is derived from an EMBL/GenBank/DDBJ whole genome shotgun (WGS) entry which is preliminary data.</text>
</comment>
<dbReference type="EMBL" id="SLXD01000012">
    <property type="protein sequence ID" value="TCP00734.1"/>
    <property type="molecule type" value="Genomic_DNA"/>
</dbReference>
<dbReference type="Pfam" id="PF03309">
    <property type="entry name" value="Pan_kinase"/>
    <property type="match status" value="1"/>
</dbReference>
<comment type="pathway">
    <text evidence="4 16">Cofactor biosynthesis; coenzyme A biosynthesis; CoA from (R)-pantothenate: step 1/5.</text>
</comment>
<comment type="cofactor">
    <cofactor evidence="2">
        <name>K(+)</name>
        <dbReference type="ChEBI" id="CHEBI:29103"/>
    </cofactor>
</comment>
<keyword evidence="9 16" id="KW-0547">Nucleotide-binding</keyword>
<dbReference type="PANTHER" id="PTHR34265:SF1">
    <property type="entry name" value="TYPE III PANTOTHENATE KINASE"/>
    <property type="match status" value="1"/>
</dbReference>